<keyword evidence="2" id="KW-0238">DNA-binding</keyword>
<evidence type="ECO:0000259" key="1">
    <source>
        <dbReference type="Pfam" id="PF12728"/>
    </source>
</evidence>
<dbReference type="KEGG" id="rfs:C1I64_11555"/>
<reference evidence="2 3" key="1">
    <citation type="submission" date="2018-03" db="EMBL/GenBank/DDBJ databases">
        <title>Bacteriophage NCPPB3778 and a type I-E CRISPR drive the evolution of the US Biological Select Agent, Rathayibacter toxicus.</title>
        <authorList>
            <person name="Davis E.W.II."/>
            <person name="Tabima J.F."/>
            <person name="Weisberg A.J."/>
            <person name="Dantas Lopes L."/>
            <person name="Wiseman M.S."/>
            <person name="Wiseman M.S."/>
            <person name="Pupko T."/>
            <person name="Belcher M.S."/>
            <person name="Sechler A.J."/>
            <person name="Tancos M.A."/>
            <person name="Schroeder B.K."/>
            <person name="Murray T.D."/>
            <person name="Luster D.G."/>
            <person name="Schneider W.L."/>
            <person name="Rogers E."/>
            <person name="Andreote F.D."/>
            <person name="Grunwald N.J."/>
            <person name="Putnam M.L."/>
            <person name="Chang J.H."/>
        </authorList>
    </citation>
    <scope>NUCLEOTIDE SEQUENCE [LARGE SCALE GENOMIC DNA]</scope>
    <source>
        <strain evidence="2 3">DSM 15932</strain>
    </source>
</reference>
<sequence length="64" mass="6749">MTSAGPAALTFKEAAALVQIDQRKISAAVKNGTIPSIQLGARRMIPRAALLRVFGIVEDERAAS</sequence>
<evidence type="ECO:0000313" key="2">
    <source>
        <dbReference type="EMBL" id="AZZ54287.1"/>
    </source>
</evidence>
<protein>
    <submittedName>
        <fullName evidence="2">DNA-binding protein</fullName>
    </submittedName>
</protein>
<dbReference type="AlphaFoldDB" id="A0A3Q9V027"/>
<dbReference type="InterPro" id="IPR010093">
    <property type="entry name" value="SinI_DNA-bd"/>
</dbReference>
<dbReference type="GO" id="GO:0003677">
    <property type="term" value="F:DNA binding"/>
    <property type="evidence" value="ECO:0007669"/>
    <property type="project" value="UniProtKB-KW"/>
</dbReference>
<dbReference type="InterPro" id="IPR041657">
    <property type="entry name" value="HTH_17"/>
</dbReference>
<accession>A0A3Q9V027</accession>
<dbReference type="Gene3D" id="3.90.105.50">
    <property type="match status" value="1"/>
</dbReference>
<dbReference type="EMBL" id="CP028137">
    <property type="protein sequence ID" value="AZZ54287.1"/>
    <property type="molecule type" value="Genomic_DNA"/>
</dbReference>
<feature type="domain" description="Helix-turn-helix" evidence="1">
    <location>
        <begin position="9"/>
        <end position="52"/>
    </location>
</feature>
<gene>
    <name evidence="2" type="ORF">C1I64_11555</name>
</gene>
<name>A0A3Q9V027_9MICO</name>
<proteinExistence type="predicted"/>
<dbReference type="InterPro" id="IPR038148">
    <property type="entry name" value="Tn1545/Tn916_Xis"/>
</dbReference>
<evidence type="ECO:0000313" key="3">
    <source>
        <dbReference type="Proteomes" id="UP000285317"/>
    </source>
</evidence>
<organism evidence="2 3">
    <name type="scientific">Rathayibacter festucae DSM 15932</name>
    <dbReference type="NCBI Taxonomy" id="1328866"/>
    <lineage>
        <taxon>Bacteria</taxon>
        <taxon>Bacillati</taxon>
        <taxon>Actinomycetota</taxon>
        <taxon>Actinomycetes</taxon>
        <taxon>Micrococcales</taxon>
        <taxon>Microbacteriaceae</taxon>
        <taxon>Rathayibacter</taxon>
    </lineage>
</organism>
<dbReference type="NCBIfam" id="TIGR01764">
    <property type="entry name" value="excise"/>
    <property type="match status" value="1"/>
</dbReference>
<dbReference type="Proteomes" id="UP000285317">
    <property type="component" value="Chromosome"/>
</dbReference>
<dbReference type="Pfam" id="PF12728">
    <property type="entry name" value="HTH_17"/>
    <property type="match status" value="1"/>
</dbReference>